<dbReference type="AlphaFoldDB" id="A0A921ZV18"/>
<evidence type="ECO:0000256" key="1">
    <source>
        <dbReference type="ARBA" id="ARBA00022741"/>
    </source>
</evidence>
<dbReference type="GO" id="GO:0005737">
    <property type="term" value="C:cytoplasm"/>
    <property type="evidence" value="ECO:0007669"/>
    <property type="project" value="TreeGrafter"/>
</dbReference>
<dbReference type="InterPro" id="IPR014001">
    <property type="entry name" value="Helicase_ATP-bd"/>
</dbReference>
<proteinExistence type="predicted"/>
<keyword evidence="4" id="KW-0067">ATP-binding</keyword>
<keyword evidence="3" id="KW-0347">Helicase</keyword>
<dbReference type="CDD" id="cd18791">
    <property type="entry name" value="SF2_C_RHA"/>
    <property type="match status" value="1"/>
</dbReference>
<dbReference type="EMBL" id="JH669068">
    <property type="protein sequence ID" value="KAG6463961.1"/>
    <property type="molecule type" value="Genomic_DNA"/>
</dbReference>
<accession>A0A921ZV18</accession>
<dbReference type="InterPro" id="IPR001650">
    <property type="entry name" value="Helicase_C-like"/>
</dbReference>
<dbReference type="GO" id="GO:0003678">
    <property type="term" value="F:DNA helicase activity"/>
    <property type="evidence" value="ECO:0007669"/>
    <property type="project" value="TreeGrafter"/>
</dbReference>
<protein>
    <recommendedName>
        <fullName evidence="9">ATP-dependent RNA helicase DHX30</fullName>
    </recommendedName>
</protein>
<dbReference type="PANTHER" id="PTHR18934">
    <property type="entry name" value="ATP-DEPENDENT RNA HELICASE"/>
    <property type="match status" value="1"/>
</dbReference>
<keyword evidence="2" id="KW-0378">Hydrolase</keyword>
<dbReference type="GO" id="GO:0005634">
    <property type="term" value="C:nucleus"/>
    <property type="evidence" value="ECO:0007669"/>
    <property type="project" value="TreeGrafter"/>
</dbReference>
<dbReference type="GO" id="GO:0016787">
    <property type="term" value="F:hydrolase activity"/>
    <property type="evidence" value="ECO:0007669"/>
    <property type="project" value="UniProtKB-KW"/>
</dbReference>
<keyword evidence="8" id="KW-1185">Reference proteome</keyword>
<dbReference type="GO" id="GO:0002151">
    <property type="term" value="F:G-quadruplex RNA binding"/>
    <property type="evidence" value="ECO:0007669"/>
    <property type="project" value="TreeGrafter"/>
</dbReference>
<feature type="domain" description="Helicase C-terminal" evidence="6">
    <location>
        <begin position="533"/>
        <end position="702"/>
    </location>
</feature>
<dbReference type="PROSITE" id="PS00690">
    <property type="entry name" value="DEAH_ATP_HELICASE"/>
    <property type="match status" value="1"/>
</dbReference>
<dbReference type="Proteomes" id="UP000791440">
    <property type="component" value="Unassembled WGS sequence"/>
</dbReference>
<comment type="caution">
    <text evidence="7">The sequence shown here is derived from an EMBL/GenBank/DDBJ whole genome shotgun (WGS) entry which is preliminary data.</text>
</comment>
<evidence type="ECO:0000256" key="4">
    <source>
        <dbReference type="ARBA" id="ARBA00022840"/>
    </source>
</evidence>
<dbReference type="PROSITE" id="PS51194">
    <property type="entry name" value="HELICASE_CTER"/>
    <property type="match status" value="1"/>
</dbReference>
<dbReference type="InterPro" id="IPR002464">
    <property type="entry name" value="DNA/RNA_helicase_DEAH_CS"/>
</dbReference>
<evidence type="ECO:0000259" key="5">
    <source>
        <dbReference type="PROSITE" id="PS51192"/>
    </source>
</evidence>
<evidence type="ECO:0000313" key="8">
    <source>
        <dbReference type="Proteomes" id="UP000791440"/>
    </source>
</evidence>
<name>A0A921ZV18_MANSE</name>
<dbReference type="Pfam" id="PF00270">
    <property type="entry name" value="DEAD"/>
    <property type="match status" value="1"/>
</dbReference>
<keyword evidence="1" id="KW-0547">Nucleotide-binding</keyword>
<feature type="domain" description="Helicase ATP-binding" evidence="5">
    <location>
        <begin position="324"/>
        <end position="488"/>
    </location>
</feature>
<organism evidence="7 8">
    <name type="scientific">Manduca sexta</name>
    <name type="common">Tobacco hawkmoth</name>
    <name type="synonym">Tobacco hornworm</name>
    <dbReference type="NCBI Taxonomy" id="7130"/>
    <lineage>
        <taxon>Eukaryota</taxon>
        <taxon>Metazoa</taxon>
        <taxon>Ecdysozoa</taxon>
        <taxon>Arthropoda</taxon>
        <taxon>Hexapoda</taxon>
        <taxon>Insecta</taxon>
        <taxon>Pterygota</taxon>
        <taxon>Neoptera</taxon>
        <taxon>Endopterygota</taxon>
        <taxon>Lepidoptera</taxon>
        <taxon>Glossata</taxon>
        <taxon>Ditrysia</taxon>
        <taxon>Bombycoidea</taxon>
        <taxon>Sphingidae</taxon>
        <taxon>Sphinginae</taxon>
        <taxon>Sphingini</taxon>
        <taxon>Manduca</taxon>
    </lineage>
</organism>
<dbReference type="SMART" id="SM00490">
    <property type="entry name" value="HELICc"/>
    <property type="match status" value="1"/>
</dbReference>
<gene>
    <name evidence="7" type="ORF">O3G_MSEX014188</name>
</gene>
<sequence length="800" mass="90171">MILRNFFTLRACLKKKFLVSENIFNLSNQLRNYNGIICNRTSYFTIYNENRSQRILYNLINQRCYCKEPPDASEVLRHEKELKKLTEIFPQPRVTLNELQTKTPDKIFEIQFKQNVVTPKGKGKKKKAIQNNDWHCTYVFTWPEKIKFESTAISKRQAQEKAATQALHWLYINNRIDQNGTPVYDKKVLNDLRSTLNEPIQVSISDKSAERIEKIWTEYESRIRDIYEDTFKEARQRLSVNPVALNKDSTIDEDDFSENDADSMAEETDISETKTNVHPVFGKYITPPTQSAIQRRERALERIFDKYNEELTPLPIDEYAEQITSTLDNNRVVVIVGAAGCGKSTRVPAAVLRHYGASMTAVVSEPRRVAAIGLAERVASELGEDVGDSVGYQVRLHAKPPRPPGGAILYCTSGVLLRRLQANPGLQGCSHVFIDEAHERDVNTDVTLLLLKRALDVNAHLKVVVMSATLDVGVFTKYFDPCPVIEVPGRTFPVEVTHLKDIQKKFNINLPNTLQNSEEEARKPQINCQEVAEVIKAVDKSEKEGAILVFLPGWSEIKQTKELLEAHYGESSLHLILPVHSRLSTTDQAKMFSKPPLGVRKIVLATNVAETSITIPDVVHVIDSGAHKENRIMENTGTASLETVWVSQAGAKQRTGRAGRVQPGHCYRLYTKEKEAEFAEHTTPEILRIPLEQTVLDCKSYAPEDKVEDFLSQLPEPPTRQAIRFAVNDLVDLGALTPSERLTRLGTLLSRLTLHPRLGRSLLHGAVLGAVVPVANVLTHCADHLELFKNAPDRRDGELA</sequence>
<dbReference type="SMART" id="SM00487">
    <property type="entry name" value="DEXDc"/>
    <property type="match status" value="1"/>
</dbReference>
<evidence type="ECO:0008006" key="9">
    <source>
        <dbReference type="Google" id="ProtNLM"/>
    </source>
</evidence>
<dbReference type="CDD" id="cd17917">
    <property type="entry name" value="DEXHc_RHA-like"/>
    <property type="match status" value="1"/>
</dbReference>
<evidence type="ECO:0000256" key="3">
    <source>
        <dbReference type="ARBA" id="ARBA00022806"/>
    </source>
</evidence>
<dbReference type="Pfam" id="PF00271">
    <property type="entry name" value="Helicase_C"/>
    <property type="match status" value="1"/>
</dbReference>
<dbReference type="GO" id="GO:0005524">
    <property type="term" value="F:ATP binding"/>
    <property type="evidence" value="ECO:0007669"/>
    <property type="project" value="UniProtKB-KW"/>
</dbReference>
<evidence type="ECO:0000313" key="7">
    <source>
        <dbReference type="EMBL" id="KAG6463961.1"/>
    </source>
</evidence>
<dbReference type="PANTHER" id="PTHR18934:SF257">
    <property type="entry name" value="ATP-DEPENDENT RNA HELICASE DHX30"/>
    <property type="match status" value="1"/>
</dbReference>
<dbReference type="InterPro" id="IPR011545">
    <property type="entry name" value="DEAD/DEAH_box_helicase_dom"/>
</dbReference>
<evidence type="ECO:0000256" key="2">
    <source>
        <dbReference type="ARBA" id="ARBA00022801"/>
    </source>
</evidence>
<dbReference type="GO" id="GO:0003724">
    <property type="term" value="F:RNA helicase activity"/>
    <property type="evidence" value="ECO:0007669"/>
    <property type="project" value="TreeGrafter"/>
</dbReference>
<reference evidence="7" key="1">
    <citation type="journal article" date="2016" name="Insect Biochem. Mol. Biol.">
        <title>Multifaceted biological insights from a draft genome sequence of the tobacco hornworm moth, Manduca sexta.</title>
        <authorList>
            <person name="Kanost M.R."/>
            <person name="Arrese E.L."/>
            <person name="Cao X."/>
            <person name="Chen Y.R."/>
            <person name="Chellapilla S."/>
            <person name="Goldsmith M.R."/>
            <person name="Grosse-Wilde E."/>
            <person name="Heckel D.G."/>
            <person name="Herndon N."/>
            <person name="Jiang H."/>
            <person name="Papanicolaou A."/>
            <person name="Qu J."/>
            <person name="Soulages J.L."/>
            <person name="Vogel H."/>
            <person name="Walters J."/>
            <person name="Waterhouse R.M."/>
            <person name="Ahn S.J."/>
            <person name="Almeida F.C."/>
            <person name="An C."/>
            <person name="Aqrawi P."/>
            <person name="Bretschneider A."/>
            <person name="Bryant W.B."/>
            <person name="Bucks S."/>
            <person name="Chao H."/>
            <person name="Chevignon G."/>
            <person name="Christen J.M."/>
            <person name="Clarke D.F."/>
            <person name="Dittmer N.T."/>
            <person name="Ferguson L.C.F."/>
            <person name="Garavelou S."/>
            <person name="Gordon K.H.J."/>
            <person name="Gunaratna R.T."/>
            <person name="Han Y."/>
            <person name="Hauser F."/>
            <person name="He Y."/>
            <person name="Heidel-Fischer H."/>
            <person name="Hirsh A."/>
            <person name="Hu Y."/>
            <person name="Jiang H."/>
            <person name="Kalra D."/>
            <person name="Klinner C."/>
            <person name="Konig C."/>
            <person name="Kovar C."/>
            <person name="Kroll A.R."/>
            <person name="Kuwar S.S."/>
            <person name="Lee S.L."/>
            <person name="Lehman R."/>
            <person name="Li K."/>
            <person name="Li Z."/>
            <person name="Liang H."/>
            <person name="Lovelace S."/>
            <person name="Lu Z."/>
            <person name="Mansfield J.H."/>
            <person name="McCulloch K.J."/>
            <person name="Mathew T."/>
            <person name="Morton B."/>
            <person name="Muzny D.M."/>
            <person name="Neunemann D."/>
            <person name="Ongeri F."/>
            <person name="Pauchet Y."/>
            <person name="Pu L.L."/>
            <person name="Pyrousis I."/>
            <person name="Rao X.J."/>
            <person name="Redding A."/>
            <person name="Roesel C."/>
            <person name="Sanchez-Gracia A."/>
            <person name="Schaack S."/>
            <person name="Shukla A."/>
            <person name="Tetreau G."/>
            <person name="Wang Y."/>
            <person name="Xiong G.H."/>
            <person name="Traut W."/>
            <person name="Walsh T.K."/>
            <person name="Worley K.C."/>
            <person name="Wu D."/>
            <person name="Wu W."/>
            <person name="Wu Y.Q."/>
            <person name="Zhang X."/>
            <person name="Zou Z."/>
            <person name="Zucker H."/>
            <person name="Briscoe A.D."/>
            <person name="Burmester T."/>
            <person name="Clem R.J."/>
            <person name="Feyereisen R."/>
            <person name="Grimmelikhuijzen C.J.P."/>
            <person name="Hamodrakas S.J."/>
            <person name="Hansson B.S."/>
            <person name="Huguet E."/>
            <person name="Jermiin L.S."/>
            <person name="Lan Q."/>
            <person name="Lehman H.K."/>
            <person name="Lorenzen M."/>
            <person name="Merzendorfer H."/>
            <person name="Michalopoulos I."/>
            <person name="Morton D.B."/>
            <person name="Muthukrishnan S."/>
            <person name="Oakeshott J.G."/>
            <person name="Palmer W."/>
            <person name="Park Y."/>
            <person name="Passarelli A.L."/>
            <person name="Rozas J."/>
            <person name="Schwartz L.M."/>
            <person name="Smith W."/>
            <person name="Southgate A."/>
            <person name="Vilcinskas A."/>
            <person name="Vogt R."/>
            <person name="Wang P."/>
            <person name="Werren J."/>
            <person name="Yu X.Q."/>
            <person name="Zhou J.J."/>
            <person name="Brown S.J."/>
            <person name="Scherer S.E."/>
            <person name="Richards S."/>
            <person name="Blissard G.W."/>
        </authorList>
    </citation>
    <scope>NUCLEOTIDE SEQUENCE</scope>
</reference>
<evidence type="ECO:0000259" key="6">
    <source>
        <dbReference type="PROSITE" id="PS51194"/>
    </source>
</evidence>
<reference evidence="7" key="2">
    <citation type="submission" date="2020-12" db="EMBL/GenBank/DDBJ databases">
        <authorList>
            <person name="Kanost M."/>
        </authorList>
    </citation>
    <scope>NUCLEOTIDE SEQUENCE</scope>
</reference>
<dbReference type="PROSITE" id="PS51192">
    <property type="entry name" value="HELICASE_ATP_BIND_1"/>
    <property type="match status" value="1"/>
</dbReference>